<reference evidence="2 3" key="1">
    <citation type="submission" date="2020-02" db="EMBL/GenBank/DDBJ databases">
        <title>Genome sequencing for Kineobactrum sp. M2.</title>
        <authorList>
            <person name="Park S.-J."/>
        </authorList>
    </citation>
    <scope>NUCLEOTIDE SEQUENCE [LARGE SCALE GENOMIC DNA]</scope>
    <source>
        <strain evidence="2 3">M2</strain>
    </source>
</reference>
<feature type="transmembrane region" description="Helical" evidence="1">
    <location>
        <begin position="12"/>
        <end position="32"/>
    </location>
</feature>
<dbReference type="EMBL" id="CP048711">
    <property type="protein sequence ID" value="QIB66877.1"/>
    <property type="molecule type" value="Genomic_DNA"/>
</dbReference>
<dbReference type="KEGG" id="kim:G3T16_17255"/>
<keyword evidence="1" id="KW-0472">Membrane</keyword>
<keyword evidence="1" id="KW-1133">Transmembrane helix</keyword>
<organism evidence="2 3">
    <name type="scientific">Kineobactrum salinum</name>
    <dbReference type="NCBI Taxonomy" id="2708301"/>
    <lineage>
        <taxon>Bacteria</taxon>
        <taxon>Pseudomonadati</taxon>
        <taxon>Pseudomonadota</taxon>
        <taxon>Gammaproteobacteria</taxon>
        <taxon>Cellvibrionales</taxon>
        <taxon>Halieaceae</taxon>
        <taxon>Kineobactrum</taxon>
    </lineage>
</organism>
<dbReference type="Proteomes" id="UP000477680">
    <property type="component" value="Chromosome"/>
</dbReference>
<evidence type="ECO:0000313" key="2">
    <source>
        <dbReference type="EMBL" id="QIB66877.1"/>
    </source>
</evidence>
<keyword evidence="1" id="KW-0812">Transmembrane</keyword>
<proteinExistence type="predicted"/>
<keyword evidence="3" id="KW-1185">Reference proteome</keyword>
<name>A0A6C0U7E1_9GAMM</name>
<dbReference type="AlphaFoldDB" id="A0A6C0U7E1"/>
<accession>A0A6C0U7E1</accession>
<feature type="transmembrane region" description="Helical" evidence="1">
    <location>
        <begin position="80"/>
        <end position="96"/>
    </location>
</feature>
<evidence type="ECO:0000313" key="3">
    <source>
        <dbReference type="Proteomes" id="UP000477680"/>
    </source>
</evidence>
<feature type="transmembrane region" description="Helical" evidence="1">
    <location>
        <begin position="108"/>
        <end position="130"/>
    </location>
</feature>
<sequence>MTNQPLHLRLVEVMSVGSTTGIIVATLGYMVVNRLLDGQLAMLGLNQESIEVKSFIIVWMLTFLHGVIRRERAWMDQGWMIALLSLAAAVLNWMTTGDHPVKAAMGGLWSVFGVDLTLLAGFLVAGYAAFCLRNYGKKPVGSPEHNLRDISVALVIAFRPGWLRVLRILPGLGA</sequence>
<protein>
    <submittedName>
        <fullName evidence="2">Uncharacterized protein</fullName>
    </submittedName>
</protein>
<dbReference type="RefSeq" id="WP_163496307.1">
    <property type="nucleotide sequence ID" value="NZ_CP048711.1"/>
</dbReference>
<gene>
    <name evidence="2" type="ORF">G3T16_17255</name>
</gene>
<evidence type="ECO:0000256" key="1">
    <source>
        <dbReference type="SAM" id="Phobius"/>
    </source>
</evidence>